<evidence type="ECO:0000313" key="3">
    <source>
        <dbReference type="EMBL" id="SMY04318.1"/>
    </source>
</evidence>
<dbReference type="InterPro" id="IPR036291">
    <property type="entry name" value="NAD(P)-bd_dom_sf"/>
</dbReference>
<dbReference type="InterPro" id="IPR013149">
    <property type="entry name" value="ADH-like_C"/>
</dbReference>
<feature type="domain" description="Enoyl reductase (ER)" evidence="2">
    <location>
        <begin position="16"/>
        <end position="327"/>
    </location>
</feature>
<dbReference type="Proteomes" id="UP000234300">
    <property type="component" value="Unassembled WGS sequence"/>
</dbReference>
<protein>
    <submittedName>
        <fullName evidence="3">NADPH:quinone reductase</fullName>
    </submittedName>
</protein>
<sequence>MNRPEHMRAAFIDALGEAGSIRVGDLPVPEPAATEVLVRMEACEVNHVDLFVRSGAFPTPLPFPFVIGRDLVGTVVAVGEAVEAFGPGDRVWSNSLGHDGRQGTFSEYVAAPVERLYRLPDGIDPAEAAPVLHAAGTAYIGLVREARLRPGETIVVGSASGAVGTAIVQFAAAMGARVIAGASTGDDQWVADCGAATVIDTHAADFHRQVERAAPGGVDVWWDPSGSYDFDRSVPLLAQGARVIAMAGMQAAPRLPLGQLYTRDASVLGFAISNASAADLAEAAQAINRMLAIGRLRGRIGATFHLAEAAEAHRALEGGGVRGRILILP</sequence>
<keyword evidence="1" id="KW-0521">NADP</keyword>
<accession>A0A2H1KXC7</accession>
<dbReference type="Gene3D" id="3.40.50.720">
    <property type="entry name" value="NAD(P)-binding Rossmann-like Domain"/>
    <property type="match status" value="1"/>
</dbReference>
<dbReference type="InterPro" id="IPR051603">
    <property type="entry name" value="Zinc-ADH_QOR/CCCR"/>
</dbReference>
<dbReference type="Pfam" id="PF08240">
    <property type="entry name" value="ADH_N"/>
    <property type="match status" value="1"/>
</dbReference>
<dbReference type="PANTHER" id="PTHR44154">
    <property type="entry name" value="QUINONE OXIDOREDUCTASE"/>
    <property type="match status" value="1"/>
</dbReference>
<evidence type="ECO:0000259" key="2">
    <source>
        <dbReference type="SMART" id="SM00829"/>
    </source>
</evidence>
<organism evidence="3 4">
    <name type="scientific">Brevibacterium aurantiacum</name>
    <dbReference type="NCBI Taxonomy" id="273384"/>
    <lineage>
        <taxon>Bacteria</taxon>
        <taxon>Bacillati</taxon>
        <taxon>Actinomycetota</taxon>
        <taxon>Actinomycetes</taxon>
        <taxon>Micrococcales</taxon>
        <taxon>Brevibacteriaceae</taxon>
        <taxon>Brevibacterium</taxon>
    </lineage>
</organism>
<proteinExistence type="predicted"/>
<name>A0A2H1KXC7_BREAU</name>
<reference evidence="3 4" key="1">
    <citation type="submission" date="2017-03" db="EMBL/GenBank/DDBJ databases">
        <authorList>
            <person name="Afonso C.L."/>
            <person name="Miller P.J."/>
            <person name="Scott M.A."/>
            <person name="Spackman E."/>
            <person name="Goraichik I."/>
            <person name="Dimitrov K.M."/>
            <person name="Suarez D.L."/>
            <person name="Swayne D.E."/>
        </authorList>
    </citation>
    <scope>NUCLEOTIDE SEQUENCE [LARGE SCALE GENOMIC DNA]</scope>
    <source>
        <strain evidence="4">8(6)</strain>
    </source>
</reference>
<gene>
    <name evidence="3" type="ORF">BAURA86_03639</name>
</gene>
<dbReference type="SMART" id="SM00829">
    <property type="entry name" value="PKS_ER"/>
    <property type="match status" value="1"/>
</dbReference>
<dbReference type="GO" id="GO:0016491">
    <property type="term" value="F:oxidoreductase activity"/>
    <property type="evidence" value="ECO:0007669"/>
    <property type="project" value="InterPro"/>
</dbReference>
<dbReference type="SUPFAM" id="SSF51735">
    <property type="entry name" value="NAD(P)-binding Rossmann-fold domains"/>
    <property type="match status" value="1"/>
</dbReference>
<evidence type="ECO:0000313" key="4">
    <source>
        <dbReference type="Proteomes" id="UP000234300"/>
    </source>
</evidence>
<dbReference type="InterPro" id="IPR020843">
    <property type="entry name" value="ER"/>
</dbReference>
<evidence type="ECO:0000256" key="1">
    <source>
        <dbReference type="ARBA" id="ARBA00022857"/>
    </source>
</evidence>
<dbReference type="PANTHER" id="PTHR44154:SF1">
    <property type="entry name" value="QUINONE OXIDOREDUCTASE"/>
    <property type="match status" value="1"/>
</dbReference>
<dbReference type="AlphaFoldDB" id="A0A2H1KXC7"/>
<dbReference type="Pfam" id="PF00107">
    <property type="entry name" value="ADH_zinc_N"/>
    <property type="match status" value="1"/>
</dbReference>
<dbReference type="SUPFAM" id="SSF50129">
    <property type="entry name" value="GroES-like"/>
    <property type="match status" value="1"/>
</dbReference>
<dbReference type="InterPro" id="IPR013154">
    <property type="entry name" value="ADH-like_N"/>
</dbReference>
<dbReference type="Gene3D" id="3.90.180.10">
    <property type="entry name" value="Medium-chain alcohol dehydrogenases, catalytic domain"/>
    <property type="match status" value="1"/>
</dbReference>
<dbReference type="RefSeq" id="WP_101557531.1">
    <property type="nucleotide sequence ID" value="NZ_FXZI01000019.1"/>
</dbReference>
<dbReference type="InterPro" id="IPR011032">
    <property type="entry name" value="GroES-like_sf"/>
</dbReference>
<dbReference type="CDD" id="cd08253">
    <property type="entry name" value="zeta_crystallin"/>
    <property type="match status" value="1"/>
</dbReference>
<dbReference type="EMBL" id="FXZI01000019">
    <property type="protein sequence ID" value="SMY04318.1"/>
    <property type="molecule type" value="Genomic_DNA"/>
</dbReference>